<dbReference type="AlphaFoldDB" id="A0AAJ0E7K3"/>
<feature type="region of interest" description="Disordered" evidence="1">
    <location>
        <begin position="1"/>
        <end position="63"/>
    </location>
</feature>
<feature type="compositionally biased region" description="Basic residues" evidence="1">
    <location>
        <begin position="110"/>
        <end position="120"/>
    </location>
</feature>
<feature type="compositionally biased region" description="Low complexity" evidence="1">
    <location>
        <begin position="47"/>
        <end position="57"/>
    </location>
</feature>
<sequence>MLAREKRWDSDISSGSDSDDAHVAVPPPVSQPARTTAWFPPPPPMPMSTQRQMPPTTAQVQHKRVQIVEQRQPVHAMPVLPELIVSPAPPLTPEARSPMTPMTPVEHLVHSRKGLGRGKSKRKTIMEFIDGWWDLGLLEQQKRAASRRK</sequence>
<feature type="region of interest" description="Disordered" evidence="1">
    <location>
        <begin position="90"/>
        <end position="120"/>
    </location>
</feature>
<evidence type="ECO:0000313" key="2">
    <source>
        <dbReference type="EMBL" id="KAK1621824.1"/>
    </source>
</evidence>
<reference evidence="2" key="1">
    <citation type="submission" date="2021-06" db="EMBL/GenBank/DDBJ databases">
        <title>Comparative genomics, transcriptomics and evolutionary studies reveal genomic signatures of adaptation to plant cell wall in hemibiotrophic fungi.</title>
        <authorList>
            <consortium name="DOE Joint Genome Institute"/>
            <person name="Baroncelli R."/>
            <person name="Diaz J.F."/>
            <person name="Benocci T."/>
            <person name="Peng M."/>
            <person name="Battaglia E."/>
            <person name="Haridas S."/>
            <person name="Andreopoulos W."/>
            <person name="Labutti K."/>
            <person name="Pangilinan J."/>
            <person name="Floch G.L."/>
            <person name="Makela M.R."/>
            <person name="Henrissat B."/>
            <person name="Grigoriev I.V."/>
            <person name="Crouch J.A."/>
            <person name="De Vries R.P."/>
            <person name="Sukno S.A."/>
            <person name="Thon M.R."/>
        </authorList>
    </citation>
    <scope>NUCLEOTIDE SEQUENCE</scope>
    <source>
        <strain evidence="2">CBS 102054</strain>
    </source>
</reference>
<dbReference type="EMBL" id="JAHMHQ010000043">
    <property type="protein sequence ID" value="KAK1621824.1"/>
    <property type="molecule type" value="Genomic_DNA"/>
</dbReference>
<evidence type="ECO:0000313" key="3">
    <source>
        <dbReference type="Proteomes" id="UP001243989"/>
    </source>
</evidence>
<keyword evidence="3" id="KW-1185">Reference proteome</keyword>
<protein>
    <submittedName>
        <fullName evidence="2">Uncharacterized protein</fullName>
    </submittedName>
</protein>
<dbReference type="GeneID" id="85473605"/>
<evidence type="ECO:0000256" key="1">
    <source>
        <dbReference type="SAM" id="MobiDB-lite"/>
    </source>
</evidence>
<comment type="caution">
    <text evidence="2">The sequence shown here is derived from an EMBL/GenBank/DDBJ whole genome shotgun (WGS) entry which is preliminary data.</text>
</comment>
<accession>A0AAJ0E7K3</accession>
<organism evidence="2 3">
    <name type="scientific">Colletotrichum phormii</name>
    <dbReference type="NCBI Taxonomy" id="359342"/>
    <lineage>
        <taxon>Eukaryota</taxon>
        <taxon>Fungi</taxon>
        <taxon>Dikarya</taxon>
        <taxon>Ascomycota</taxon>
        <taxon>Pezizomycotina</taxon>
        <taxon>Sordariomycetes</taxon>
        <taxon>Hypocreomycetidae</taxon>
        <taxon>Glomerellales</taxon>
        <taxon>Glomerellaceae</taxon>
        <taxon>Colletotrichum</taxon>
        <taxon>Colletotrichum acutatum species complex</taxon>
    </lineage>
</organism>
<feature type="compositionally biased region" description="Basic and acidic residues" evidence="1">
    <location>
        <begin position="1"/>
        <end position="10"/>
    </location>
</feature>
<dbReference type="Proteomes" id="UP001243989">
    <property type="component" value="Unassembled WGS sequence"/>
</dbReference>
<dbReference type="RefSeq" id="XP_060437819.1">
    <property type="nucleotide sequence ID" value="XM_060588743.1"/>
</dbReference>
<name>A0AAJ0E7K3_9PEZI</name>
<gene>
    <name evidence="2" type="ORF">BDP81DRAFT_400845</name>
</gene>
<proteinExistence type="predicted"/>